<evidence type="ECO:0000256" key="1">
    <source>
        <dbReference type="SAM" id="SignalP"/>
    </source>
</evidence>
<keyword evidence="1" id="KW-0732">Signal</keyword>
<evidence type="ECO:0000313" key="3">
    <source>
        <dbReference type="Proteomes" id="UP001302602"/>
    </source>
</evidence>
<evidence type="ECO:0000313" key="2">
    <source>
        <dbReference type="EMBL" id="KAK4122056.1"/>
    </source>
</evidence>
<dbReference type="EMBL" id="MU853232">
    <property type="protein sequence ID" value="KAK4122056.1"/>
    <property type="molecule type" value="Genomic_DNA"/>
</dbReference>
<name>A0AAN6TYA9_9PEZI</name>
<organism evidence="2 3">
    <name type="scientific">Parathielavia appendiculata</name>
    <dbReference type="NCBI Taxonomy" id="2587402"/>
    <lineage>
        <taxon>Eukaryota</taxon>
        <taxon>Fungi</taxon>
        <taxon>Dikarya</taxon>
        <taxon>Ascomycota</taxon>
        <taxon>Pezizomycotina</taxon>
        <taxon>Sordariomycetes</taxon>
        <taxon>Sordariomycetidae</taxon>
        <taxon>Sordariales</taxon>
        <taxon>Chaetomiaceae</taxon>
        <taxon>Parathielavia</taxon>
    </lineage>
</organism>
<gene>
    <name evidence="2" type="ORF">N657DRAFT_105278</name>
</gene>
<dbReference type="RefSeq" id="XP_062645827.1">
    <property type="nucleotide sequence ID" value="XM_062785748.1"/>
</dbReference>
<reference evidence="2" key="2">
    <citation type="submission" date="2023-05" db="EMBL/GenBank/DDBJ databases">
        <authorList>
            <consortium name="Lawrence Berkeley National Laboratory"/>
            <person name="Steindorff A."/>
            <person name="Hensen N."/>
            <person name="Bonometti L."/>
            <person name="Westerberg I."/>
            <person name="Brannstrom I.O."/>
            <person name="Guillou S."/>
            <person name="Cros-Aarteil S."/>
            <person name="Calhoun S."/>
            <person name="Haridas S."/>
            <person name="Kuo A."/>
            <person name="Mondo S."/>
            <person name="Pangilinan J."/>
            <person name="Riley R."/>
            <person name="Labutti K."/>
            <person name="Andreopoulos B."/>
            <person name="Lipzen A."/>
            <person name="Chen C."/>
            <person name="Yanf M."/>
            <person name="Daum C."/>
            <person name="Ng V."/>
            <person name="Clum A."/>
            <person name="Ohm R."/>
            <person name="Martin F."/>
            <person name="Silar P."/>
            <person name="Natvig D."/>
            <person name="Lalanne C."/>
            <person name="Gautier V."/>
            <person name="Ament-Velasquez S.L."/>
            <person name="Kruys A."/>
            <person name="Hutchinson M.I."/>
            <person name="Powell A.J."/>
            <person name="Barry K."/>
            <person name="Miller A.N."/>
            <person name="Grigoriev I.V."/>
            <person name="Debuchy R."/>
            <person name="Gladieux P."/>
            <person name="Thoren M.H."/>
            <person name="Johannesson H."/>
        </authorList>
    </citation>
    <scope>NUCLEOTIDE SEQUENCE</scope>
    <source>
        <strain evidence="2">CBS 731.68</strain>
    </source>
</reference>
<protein>
    <submittedName>
        <fullName evidence="2">Uncharacterized protein</fullName>
    </submittedName>
</protein>
<comment type="caution">
    <text evidence="2">The sequence shown here is derived from an EMBL/GenBank/DDBJ whole genome shotgun (WGS) entry which is preliminary data.</text>
</comment>
<keyword evidence="3" id="KW-1185">Reference proteome</keyword>
<feature type="chain" id="PRO_5042958221" evidence="1">
    <location>
        <begin position="20"/>
        <end position="199"/>
    </location>
</feature>
<sequence>MQLTLAHTLLLLPLTTATASTSTMTNILKRNVGDPDSMVSDLSKPKDSPCMALCGLKRMPKACYTKSSRPQIDIDCMCKSSATNTAPGQAWEDATKRCFSEPASNGTSQEPYDCLGCVEKDYEEGKMLAICKALTEKPEKKNDTQEAMVEVFLNLTETIMHCQVYGPKRSAATAAGPSDVVGIAGAVLAAAVGYAAGIL</sequence>
<feature type="signal peptide" evidence="1">
    <location>
        <begin position="1"/>
        <end position="19"/>
    </location>
</feature>
<reference evidence="2" key="1">
    <citation type="journal article" date="2023" name="Mol. Phylogenet. Evol.">
        <title>Genome-scale phylogeny and comparative genomics of the fungal order Sordariales.</title>
        <authorList>
            <person name="Hensen N."/>
            <person name="Bonometti L."/>
            <person name="Westerberg I."/>
            <person name="Brannstrom I.O."/>
            <person name="Guillou S."/>
            <person name="Cros-Aarteil S."/>
            <person name="Calhoun S."/>
            <person name="Haridas S."/>
            <person name="Kuo A."/>
            <person name="Mondo S."/>
            <person name="Pangilinan J."/>
            <person name="Riley R."/>
            <person name="LaButti K."/>
            <person name="Andreopoulos B."/>
            <person name="Lipzen A."/>
            <person name="Chen C."/>
            <person name="Yan M."/>
            <person name="Daum C."/>
            <person name="Ng V."/>
            <person name="Clum A."/>
            <person name="Steindorff A."/>
            <person name="Ohm R.A."/>
            <person name="Martin F."/>
            <person name="Silar P."/>
            <person name="Natvig D.O."/>
            <person name="Lalanne C."/>
            <person name="Gautier V."/>
            <person name="Ament-Velasquez S.L."/>
            <person name="Kruys A."/>
            <person name="Hutchinson M.I."/>
            <person name="Powell A.J."/>
            <person name="Barry K."/>
            <person name="Miller A.N."/>
            <person name="Grigoriev I.V."/>
            <person name="Debuchy R."/>
            <person name="Gladieux P."/>
            <person name="Hiltunen Thoren M."/>
            <person name="Johannesson H."/>
        </authorList>
    </citation>
    <scope>NUCLEOTIDE SEQUENCE</scope>
    <source>
        <strain evidence="2">CBS 731.68</strain>
    </source>
</reference>
<dbReference type="Proteomes" id="UP001302602">
    <property type="component" value="Unassembled WGS sequence"/>
</dbReference>
<dbReference type="GeneID" id="87822514"/>
<proteinExistence type="predicted"/>
<dbReference type="AlphaFoldDB" id="A0AAN6TYA9"/>
<accession>A0AAN6TYA9</accession>